<accession>A0A0D7AIK8</accession>
<gene>
    <name evidence="2" type="ORF">FISHEDRAFT_70808</name>
</gene>
<name>A0A0D7AIK8_9AGAR</name>
<evidence type="ECO:0000256" key="1">
    <source>
        <dbReference type="SAM" id="MobiDB-lite"/>
    </source>
</evidence>
<dbReference type="Proteomes" id="UP000054144">
    <property type="component" value="Unassembled WGS sequence"/>
</dbReference>
<reference evidence="2 3" key="1">
    <citation type="journal article" date="2015" name="Fungal Genet. Biol.">
        <title>Evolution of novel wood decay mechanisms in Agaricales revealed by the genome sequences of Fistulina hepatica and Cylindrobasidium torrendii.</title>
        <authorList>
            <person name="Floudas D."/>
            <person name="Held B.W."/>
            <person name="Riley R."/>
            <person name="Nagy L.G."/>
            <person name="Koehler G."/>
            <person name="Ransdell A.S."/>
            <person name="Younus H."/>
            <person name="Chow J."/>
            <person name="Chiniquy J."/>
            <person name="Lipzen A."/>
            <person name="Tritt A."/>
            <person name="Sun H."/>
            <person name="Haridas S."/>
            <person name="LaButti K."/>
            <person name="Ohm R.A."/>
            <person name="Kues U."/>
            <person name="Blanchette R.A."/>
            <person name="Grigoriev I.V."/>
            <person name="Minto R.E."/>
            <person name="Hibbett D.S."/>
        </authorList>
    </citation>
    <scope>NUCLEOTIDE SEQUENCE [LARGE SCALE GENOMIC DNA]</scope>
    <source>
        <strain evidence="2 3">ATCC 64428</strain>
    </source>
</reference>
<evidence type="ECO:0000313" key="3">
    <source>
        <dbReference type="Proteomes" id="UP000054144"/>
    </source>
</evidence>
<dbReference type="AlphaFoldDB" id="A0A0D7AIK8"/>
<proteinExistence type="predicted"/>
<feature type="compositionally biased region" description="Basic and acidic residues" evidence="1">
    <location>
        <begin position="8"/>
        <end position="29"/>
    </location>
</feature>
<protein>
    <submittedName>
        <fullName evidence="2">Uncharacterized protein</fullName>
    </submittedName>
</protein>
<organism evidence="2 3">
    <name type="scientific">Fistulina hepatica ATCC 64428</name>
    <dbReference type="NCBI Taxonomy" id="1128425"/>
    <lineage>
        <taxon>Eukaryota</taxon>
        <taxon>Fungi</taxon>
        <taxon>Dikarya</taxon>
        <taxon>Basidiomycota</taxon>
        <taxon>Agaricomycotina</taxon>
        <taxon>Agaricomycetes</taxon>
        <taxon>Agaricomycetidae</taxon>
        <taxon>Agaricales</taxon>
        <taxon>Fistulinaceae</taxon>
        <taxon>Fistulina</taxon>
    </lineage>
</organism>
<dbReference type="EMBL" id="KN881659">
    <property type="protein sequence ID" value="KIY51417.1"/>
    <property type="molecule type" value="Genomic_DNA"/>
</dbReference>
<evidence type="ECO:0000313" key="2">
    <source>
        <dbReference type="EMBL" id="KIY51417.1"/>
    </source>
</evidence>
<sequence>AASSPVLRESRSRDAEVPHDALDGLEQARAKSLAPVDVRELFTASLPRAATPATVSPPARSKVHGSSSGELRPVSRIDVKPSAPSRAFATSPMRPLVKTSTSSHSVEQPPSPSSRAEFQPVRSR</sequence>
<feature type="non-terminal residue" evidence="2">
    <location>
        <position position="1"/>
    </location>
</feature>
<feature type="compositionally biased region" description="Polar residues" evidence="1">
    <location>
        <begin position="98"/>
        <end position="116"/>
    </location>
</feature>
<feature type="region of interest" description="Disordered" evidence="1">
    <location>
        <begin position="47"/>
        <end position="124"/>
    </location>
</feature>
<feature type="region of interest" description="Disordered" evidence="1">
    <location>
        <begin position="1"/>
        <end position="33"/>
    </location>
</feature>
<keyword evidence="3" id="KW-1185">Reference proteome</keyword>